<reference evidence="2 3" key="1">
    <citation type="journal article" date="2012" name="PLoS Pathog.">
        <title>The genome of the obligate intracellular parasite Trachipleistophora hominis: new insights into microsporidian genome dynamics and reductive evolution.</title>
        <authorList>
            <person name="Heinz E."/>
            <person name="Williams T.A."/>
            <person name="Nakjang S."/>
            <person name="Noel C.J."/>
            <person name="Swan D.C."/>
            <person name="Goldberg A.V."/>
            <person name="Harris S.R."/>
            <person name="Weinmaier T."/>
            <person name="Markert S."/>
            <person name="Becher D."/>
            <person name="Bernhardt J."/>
            <person name="Dagan T."/>
            <person name="Hacker C."/>
            <person name="Lucocq J.M."/>
            <person name="Schweder T."/>
            <person name="Rattei T."/>
            <person name="Hall N."/>
            <person name="Hirt R.P."/>
            <person name="Embley T.M."/>
        </authorList>
    </citation>
    <scope>NUCLEOTIDE SEQUENCE [LARGE SCALE GENOMIC DNA]</scope>
</reference>
<dbReference type="VEuPathDB" id="MicrosporidiaDB:THOM_1610"/>
<evidence type="ECO:0000256" key="1">
    <source>
        <dbReference type="SAM" id="MobiDB-lite"/>
    </source>
</evidence>
<dbReference type="HOGENOM" id="CLU_2005503_0_0_1"/>
<feature type="compositionally biased region" description="Basic and acidic residues" evidence="1">
    <location>
        <begin position="50"/>
        <end position="73"/>
    </location>
</feature>
<name>L7JXE0_TRAHO</name>
<dbReference type="InParanoid" id="L7JXE0"/>
<keyword evidence="3" id="KW-1185">Reference proteome</keyword>
<evidence type="ECO:0000313" key="3">
    <source>
        <dbReference type="Proteomes" id="UP000011185"/>
    </source>
</evidence>
<gene>
    <name evidence="2" type="ORF">THOM_1610</name>
</gene>
<protein>
    <submittedName>
        <fullName evidence="2">Uncharacterized protein</fullName>
    </submittedName>
</protein>
<organism evidence="2 3">
    <name type="scientific">Trachipleistophora hominis</name>
    <name type="common">Microsporidian parasite</name>
    <dbReference type="NCBI Taxonomy" id="72359"/>
    <lineage>
        <taxon>Eukaryota</taxon>
        <taxon>Fungi</taxon>
        <taxon>Fungi incertae sedis</taxon>
        <taxon>Microsporidia</taxon>
        <taxon>Pleistophoridae</taxon>
        <taxon>Trachipleistophora</taxon>
    </lineage>
</organism>
<feature type="region of interest" description="Disordered" evidence="1">
    <location>
        <begin position="50"/>
        <end position="94"/>
    </location>
</feature>
<dbReference type="Proteomes" id="UP000011185">
    <property type="component" value="Unassembled WGS sequence"/>
</dbReference>
<sequence length="124" mass="14481">MLIAGTITYIFYRNLRNSFIVKSRNEIANKPLYEQTNNDTKEQIIASKAVDSKNRHEENISTNHIDRDAEINHPTKPKFVNKPTEPMNIQEENSTKPGLHVIGKVYFFIHTGETNERKKFIFYV</sequence>
<evidence type="ECO:0000313" key="2">
    <source>
        <dbReference type="EMBL" id="ELQ75417.1"/>
    </source>
</evidence>
<dbReference type="EMBL" id="JH993964">
    <property type="protein sequence ID" value="ELQ75417.1"/>
    <property type="molecule type" value="Genomic_DNA"/>
</dbReference>
<accession>L7JXE0</accession>
<proteinExistence type="predicted"/>
<dbReference type="AlphaFoldDB" id="L7JXE0"/>